<dbReference type="Proteomes" id="UP000236311">
    <property type="component" value="Unassembled WGS sequence"/>
</dbReference>
<dbReference type="PROSITE" id="PS00211">
    <property type="entry name" value="ABC_TRANSPORTER_1"/>
    <property type="match status" value="1"/>
</dbReference>
<evidence type="ECO:0000256" key="2">
    <source>
        <dbReference type="ARBA" id="ARBA00022448"/>
    </source>
</evidence>
<dbReference type="InterPro" id="IPR027417">
    <property type="entry name" value="P-loop_NTPase"/>
</dbReference>
<comment type="similarity">
    <text evidence="1">Belongs to the ABC transporter superfamily.</text>
</comment>
<dbReference type="AlphaFoldDB" id="A0A2K4ZN17"/>
<feature type="domain" description="ABC transporter" evidence="3">
    <location>
        <begin position="2"/>
        <end position="194"/>
    </location>
</feature>
<dbReference type="PROSITE" id="PS50893">
    <property type="entry name" value="ABC_TRANSPORTER_2"/>
    <property type="match status" value="1"/>
</dbReference>
<keyword evidence="4" id="KW-0067">ATP-binding</keyword>
<accession>A0A2K4ZN17</accession>
<dbReference type="InterPro" id="IPR017911">
    <property type="entry name" value="MacB-like_ATP-bd"/>
</dbReference>
<keyword evidence="5" id="KW-1185">Reference proteome</keyword>
<dbReference type="EMBL" id="OFSM01000033">
    <property type="protein sequence ID" value="SOY31889.1"/>
    <property type="molecule type" value="Genomic_DNA"/>
</dbReference>
<dbReference type="GO" id="GO:0016887">
    <property type="term" value="F:ATP hydrolysis activity"/>
    <property type="evidence" value="ECO:0007669"/>
    <property type="project" value="InterPro"/>
</dbReference>
<evidence type="ECO:0000313" key="4">
    <source>
        <dbReference type="EMBL" id="SOY31889.1"/>
    </source>
</evidence>
<evidence type="ECO:0000259" key="3">
    <source>
        <dbReference type="PROSITE" id="PS50893"/>
    </source>
</evidence>
<proteinExistence type="inferred from homology"/>
<reference evidence="4 5" key="1">
    <citation type="submission" date="2018-01" db="EMBL/GenBank/DDBJ databases">
        <authorList>
            <person name="Gaut B.S."/>
            <person name="Morton B.R."/>
            <person name="Clegg M.T."/>
            <person name="Duvall M.R."/>
        </authorList>
    </citation>
    <scope>NUCLEOTIDE SEQUENCE [LARGE SCALE GENOMIC DNA]</scope>
    <source>
        <strain evidence="4">GP69</strain>
    </source>
</reference>
<organism evidence="4 5">
    <name type="scientific">Acetatifactor muris</name>
    <dbReference type="NCBI Taxonomy" id="879566"/>
    <lineage>
        <taxon>Bacteria</taxon>
        <taxon>Bacillati</taxon>
        <taxon>Bacillota</taxon>
        <taxon>Clostridia</taxon>
        <taxon>Lachnospirales</taxon>
        <taxon>Lachnospiraceae</taxon>
        <taxon>Acetatifactor</taxon>
    </lineage>
</organism>
<dbReference type="OrthoDB" id="9802264at2"/>
<dbReference type="GO" id="GO:0005524">
    <property type="term" value="F:ATP binding"/>
    <property type="evidence" value="ECO:0007669"/>
    <property type="project" value="UniProtKB-KW"/>
</dbReference>
<dbReference type="InterPro" id="IPR003439">
    <property type="entry name" value="ABC_transporter-like_ATP-bd"/>
</dbReference>
<dbReference type="Gene3D" id="3.40.50.300">
    <property type="entry name" value="P-loop containing nucleotide triphosphate hydrolases"/>
    <property type="match status" value="1"/>
</dbReference>
<dbReference type="Pfam" id="PF00005">
    <property type="entry name" value="ABC_tran"/>
    <property type="match status" value="1"/>
</dbReference>
<sequence>MLQIKGISKQYRTGELVQQALNDVSLNLRDNEFVSILGPSGSGKTTLLNVIGGLDRYDAGDLVINGISTKEYKDRDWDAYRNHTIGFVFQSYNLIPHQTILANVELALTIGGISRDDRRERARKALEEVGLGDQLHKKPNQMSGGQMQRVAIARALVNDPEVLLADVKWSMVLIVYCVHSVQKKRKKGTLYTNRT</sequence>
<dbReference type="SUPFAM" id="SSF52540">
    <property type="entry name" value="P-loop containing nucleoside triphosphate hydrolases"/>
    <property type="match status" value="1"/>
</dbReference>
<evidence type="ECO:0000256" key="1">
    <source>
        <dbReference type="ARBA" id="ARBA00005417"/>
    </source>
</evidence>
<dbReference type="InterPro" id="IPR017871">
    <property type="entry name" value="ABC_transporter-like_CS"/>
</dbReference>
<name>A0A2K4ZN17_9FIRM</name>
<dbReference type="PANTHER" id="PTHR42798:SF6">
    <property type="entry name" value="CELL DIVISION ATP-BINDING PROTEIN FTSE"/>
    <property type="match status" value="1"/>
</dbReference>
<keyword evidence="2" id="KW-0813">Transport</keyword>
<keyword evidence="4" id="KW-0547">Nucleotide-binding</keyword>
<gene>
    <name evidence="4" type="ORF">AMURIS_04638</name>
</gene>
<evidence type="ECO:0000313" key="5">
    <source>
        <dbReference type="Proteomes" id="UP000236311"/>
    </source>
</evidence>
<protein>
    <submittedName>
        <fullName evidence="4">Putative ABC transporter ATP-binding protein/MT1014</fullName>
    </submittedName>
</protein>
<dbReference type="CDD" id="cd03255">
    <property type="entry name" value="ABC_MJ0796_LolCDE_FtsE"/>
    <property type="match status" value="1"/>
</dbReference>
<dbReference type="PANTHER" id="PTHR42798">
    <property type="entry name" value="LIPOPROTEIN-RELEASING SYSTEM ATP-BINDING PROTEIN LOLD"/>
    <property type="match status" value="1"/>
</dbReference>